<feature type="region of interest" description="Disordered" evidence="1">
    <location>
        <begin position="129"/>
        <end position="150"/>
    </location>
</feature>
<gene>
    <name evidence="3" type="ORF">BDV29DRAFT_174546</name>
</gene>
<feature type="compositionally biased region" description="Polar residues" evidence="1">
    <location>
        <begin position="28"/>
        <end position="51"/>
    </location>
</feature>
<evidence type="ECO:0000313" key="4">
    <source>
        <dbReference type="Proteomes" id="UP000326565"/>
    </source>
</evidence>
<dbReference type="GO" id="GO:0005786">
    <property type="term" value="C:signal recognition particle, endoplasmic reticulum targeting"/>
    <property type="evidence" value="ECO:0007669"/>
    <property type="project" value="TreeGrafter"/>
</dbReference>
<dbReference type="OrthoDB" id="5419752at2759"/>
<sequence>MPYIPTSQAYLEQSALLLEAYPNDTRITTKYSFPSQRPSQKTDKPTTTSDQPPAPPVATLTLKTFNPVSGICLKYRTNKGAEVGRLITSLGKLAGGADVAALGLSNVAPVAGTGGGDVEMVDAPEEAAAAVKAEGNKGGKGKKKGGKGKR</sequence>
<feature type="compositionally biased region" description="Basic residues" evidence="1">
    <location>
        <begin position="139"/>
        <end position="150"/>
    </location>
</feature>
<evidence type="ECO:0000256" key="1">
    <source>
        <dbReference type="SAM" id="MobiDB-lite"/>
    </source>
</evidence>
<dbReference type="PANTHER" id="PTHR12834">
    <property type="entry name" value="SIGNAL RECOGNITION PARTICLE 9 KDA PROTEIN"/>
    <property type="match status" value="1"/>
</dbReference>
<accession>A0A5N5X369</accession>
<dbReference type="Proteomes" id="UP000326565">
    <property type="component" value="Unassembled WGS sequence"/>
</dbReference>
<organism evidence="3 4">
    <name type="scientific">Aspergillus leporis</name>
    <dbReference type="NCBI Taxonomy" id="41062"/>
    <lineage>
        <taxon>Eukaryota</taxon>
        <taxon>Fungi</taxon>
        <taxon>Dikarya</taxon>
        <taxon>Ascomycota</taxon>
        <taxon>Pezizomycotina</taxon>
        <taxon>Eurotiomycetes</taxon>
        <taxon>Eurotiomycetidae</taxon>
        <taxon>Eurotiales</taxon>
        <taxon>Aspergillaceae</taxon>
        <taxon>Aspergillus</taxon>
        <taxon>Aspergillus subgen. Circumdati</taxon>
    </lineage>
</organism>
<dbReference type="PANTHER" id="PTHR12834:SF12">
    <property type="entry name" value="SIGNAL RECOGNITION PARTICLE 9 KDA PROTEIN"/>
    <property type="match status" value="1"/>
</dbReference>
<feature type="region of interest" description="Disordered" evidence="1">
    <location>
        <begin position="28"/>
        <end position="60"/>
    </location>
</feature>
<feature type="domain" description="SRP9" evidence="2">
    <location>
        <begin position="5"/>
        <end position="94"/>
    </location>
</feature>
<reference evidence="3 4" key="1">
    <citation type="submission" date="2019-04" db="EMBL/GenBank/DDBJ databases">
        <title>Friends and foes A comparative genomics study of 23 Aspergillus species from section Flavi.</title>
        <authorList>
            <consortium name="DOE Joint Genome Institute"/>
            <person name="Kjaerbolling I."/>
            <person name="Vesth T."/>
            <person name="Frisvad J.C."/>
            <person name="Nybo J.L."/>
            <person name="Theobald S."/>
            <person name="Kildgaard S."/>
            <person name="Isbrandt T."/>
            <person name="Kuo A."/>
            <person name="Sato A."/>
            <person name="Lyhne E.K."/>
            <person name="Kogle M.E."/>
            <person name="Wiebenga A."/>
            <person name="Kun R.S."/>
            <person name="Lubbers R.J."/>
            <person name="Makela M.R."/>
            <person name="Barry K."/>
            <person name="Chovatia M."/>
            <person name="Clum A."/>
            <person name="Daum C."/>
            <person name="Haridas S."/>
            <person name="He G."/>
            <person name="LaButti K."/>
            <person name="Lipzen A."/>
            <person name="Mondo S."/>
            <person name="Riley R."/>
            <person name="Salamov A."/>
            <person name="Simmons B.A."/>
            <person name="Magnuson J.K."/>
            <person name="Henrissat B."/>
            <person name="Mortensen U.H."/>
            <person name="Larsen T.O."/>
            <person name="Devries R.P."/>
            <person name="Grigoriev I.V."/>
            <person name="Machida M."/>
            <person name="Baker S.E."/>
            <person name="Andersen M.R."/>
        </authorList>
    </citation>
    <scope>NUCLEOTIDE SEQUENCE [LARGE SCALE GENOMIC DNA]</scope>
    <source>
        <strain evidence="3 4">CBS 151.66</strain>
    </source>
</reference>
<dbReference type="EMBL" id="ML732218">
    <property type="protein sequence ID" value="KAB8073924.1"/>
    <property type="molecule type" value="Genomic_DNA"/>
</dbReference>
<proteinExistence type="predicted"/>
<dbReference type="InterPro" id="IPR039914">
    <property type="entry name" value="SRP9-like"/>
</dbReference>
<name>A0A5N5X369_9EURO</name>
<dbReference type="AlphaFoldDB" id="A0A5N5X369"/>
<evidence type="ECO:0000313" key="3">
    <source>
        <dbReference type="EMBL" id="KAB8073924.1"/>
    </source>
</evidence>
<dbReference type="Pfam" id="PF05486">
    <property type="entry name" value="SRP9-21"/>
    <property type="match status" value="1"/>
</dbReference>
<evidence type="ECO:0000259" key="2">
    <source>
        <dbReference type="Pfam" id="PF05486"/>
    </source>
</evidence>
<dbReference type="InterPro" id="IPR039432">
    <property type="entry name" value="SRP9_dom"/>
</dbReference>
<dbReference type="GO" id="GO:0006614">
    <property type="term" value="P:SRP-dependent cotranslational protein targeting to membrane"/>
    <property type="evidence" value="ECO:0007669"/>
    <property type="project" value="InterPro"/>
</dbReference>
<keyword evidence="4" id="KW-1185">Reference proteome</keyword>
<protein>
    <submittedName>
        <fullName evidence="3">Signal recognition particle 9 kDa protein-domain-containing protein</fullName>
    </submittedName>
</protein>